<evidence type="ECO:0000256" key="1">
    <source>
        <dbReference type="ARBA" id="ARBA00023002"/>
    </source>
</evidence>
<dbReference type="PANTHER" id="PTHR47307">
    <property type="entry name" value="GLUTATHIONE-REGULATED POTASSIUM-EFFLUX SYSTEM ANCILLARY PROTEIN KEFG"/>
    <property type="match status" value="1"/>
</dbReference>
<reference evidence="3 4" key="1">
    <citation type="submission" date="2019-09" db="EMBL/GenBank/DDBJ databases">
        <title>Chitinophaga ginsengihumi sp. nov., isolated from soil of ginseng rhizosphere.</title>
        <authorList>
            <person name="Lee J."/>
        </authorList>
    </citation>
    <scope>NUCLEOTIDE SEQUENCE [LARGE SCALE GENOMIC DNA]</scope>
    <source>
        <strain evidence="3 4">BN140078</strain>
    </source>
</reference>
<dbReference type="GO" id="GO:0003955">
    <property type="term" value="F:NAD(P)H dehydrogenase (quinone) activity"/>
    <property type="evidence" value="ECO:0007669"/>
    <property type="project" value="TreeGrafter"/>
</dbReference>
<sequence>MAKILILFAHPALEKSRVHVTLINIIKGIPGITVHDLYEIYPDMNIDVDREQALLTQHDIIFFQYPLYWYSPPAIIKQWQDLVLEHGWAYGHTGKALSGKWTGNVLSTGSGKDAYLPGGHHGHTLAEFLVPFKQTARLCNMTFLPPFVIHGTHRMRREEVPFFCEHFGSILEGLRDDRYTPEMIAQAVYLNDLHDLGKAD</sequence>
<dbReference type="Gene3D" id="3.40.50.360">
    <property type="match status" value="1"/>
</dbReference>
<keyword evidence="1" id="KW-0560">Oxidoreductase</keyword>
<name>A0A5B2W276_9BACT</name>
<organism evidence="3 4">
    <name type="scientific">Chitinophaga agrisoli</name>
    <dbReference type="NCBI Taxonomy" id="2607653"/>
    <lineage>
        <taxon>Bacteria</taxon>
        <taxon>Pseudomonadati</taxon>
        <taxon>Bacteroidota</taxon>
        <taxon>Chitinophagia</taxon>
        <taxon>Chitinophagales</taxon>
        <taxon>Chitinophagaceae</taxon>
        <taxon>Chitinophaga</taxon>
    </lineage>
</organism>
<comment type="caution">
    <text evidence="3">The sequence shown here is derived from an EMBL/GenBank/DDBJ whole genome shotgun (WGS) entry which is preliminary data.</text>
</comment>
<evidence type="ECO:0000313" key="4">
    <source>
        <dbReference type="Proteomes" id="UP000324611"/>
    </source>
</evidence>
<feature type="domain" description="Flavodoxin-like fold" evidence="2">
    <location>
        <begin position="3"/>
        <end position="157"/>
    </location>
</feature>
<dbReference type="GO" id="GO:0010181">
    <property type="term" value="F:FMN binding"/>
    <property type="evidence" value="ECO:0007669"/>
    <property type="project" value="TreeGrafter"/>
</dbReference>
<accession>A0A5B2W276</accession>
<dbReference type="RefSeq" id="WP_149836188.1">
    <property type="nucleotide sequence ID" value="NZ_VUOC01000001.1"/>
</dbReference>
<protein>
    <submittedName>
        <fullName evidence="3">NAD(P)H oxidoreductase</fullName>
    </submittedName>
</protein>
<dbReference type="PANTHER" id="PTHR47307:SF1">
    <property type="entry name" value="GLUTATHIONE-REGULATED POTASSIUM-EFFLUX SYSTEM ANCILLARY PROTEIN KEFG"/>
    <property type="match status" value="1"/>
</dbReference>
<evidence type="ECO:0000313" key="3">
    <source>
        <dbReference type="EMBL" id="KAA2244792.1"/>
    </source>
</evidence>
<dbReference type="GO" id="GO:0009055">
    <property type="term" value="F:electron transfer activity"/>
    <property type="evidence" value="ECO:0007669"/>
    <property type="project" value="TreeGrafter"/>
</dbReference>
<gene>
    <name evidence="3" type="ORF">F0L74_02110</name>
</gene>
<dbReference type="Pfam" id="PF02525">
    <property type="entry name" value="Flavodoxin_2"/>
    <property type="match status" value="1"/>
</dbReference>
<keyword evidence="4" id="KW-1185">Reference proteome</keyword>
<reference evidence="3 4" key="2">
    <citation type="submission" date="2019-09" db="EMBL/GenBank/DDBJ databases">
        <authorList>
            <person name="Jin C."/>
        </authorList>
    </citation>
    <scope>NUCLEOTIDE SEQUENCE [LARGE SCALE GENOMIC DNA]</scope>
    <source>
        <strain evidence="3 4">BN140078</strain>
    </source>
</reference>
<dbReference type="Proteomes" id="UP000324611">
    <property type="component" value="Unassembled WGS sequence"/>
</dbReference>
<dbReference type="SUPFAM" id="SSF52218">
    <property type="entry name" value="Flavoproteins"/>
    <property type="match status" value="1"/>
</dbReference>
<dbReference type="InterPro" id="IPR046980">
    <property type="entry name" value="KefG/KefF"/>
</dbReference>
<dbReference type="AlphaFoldDB" id="A0A5B2W276"/>
<evidence type="ECO:0000259" key="2">
    <source>
        <dbReference type="Pfam" id="PF02525"/>
    </source>
</evidence>
<proteinExistence type="predicted"/>
<dbReference type="EMBL" id="VUOC01000001">
    <property type="protein sequence ID" value="KAA2244792.1"/>
    <property type="molecule type" value="Genomic_DNA"/>
</dbReference>
<dbReference type="InterPro" id="IPR029039">
    <property type="entry name" value="Flavoprotein-like_sf"/>
</dbReference>
<dbReference type="InterPro" id="IPR003680">
    <property type="entry name" value="Flavodoxin_fold"/>
</dbReference>